<comment type="caution">
    <text evidence="2">The sequence shown here is derived from an EMBL/GenBank/DDBJ whole genome shotgun (WGS) entry which is preliminary data.</text>
</comment>
<gene>
    <name evidence="2" type="ORF">EYF80_011764</name>
</gene>
<dbReference type="EMBL" id="SRLO01000077">
    <property type="protein sequence ID" value="TNN78010.1"/>
    <property type="molecule type" value="Genomic_DNA"/>
</dbReference>
<accession>A0A4Z2IJ18</accession>
<proteinExistence type="predicted"/>
<dbReference type="AlphaFoldDB" id="A0A4Z2IJ18"/>
<evidence type="ECO:0000313" key="3">
    <source>
        <dbReference type="Proteomes" id="UP000314294"/>
    </source>
</evidence>
<dbReference type="Proteomes" id="UP000314294">
    <property type="component" value="Unassembled WGS sequence"/>
</dbReference>
<keyword evidence="3" id="KW-1185">Reference proteome</keyword>
<reference evidence="2 3" key="1">
    <citation type="submission" date="2019-03" db="EMBL/GenBank/DDBJ databases">
        <title>First draft genome of Liparis tanakae, snailfish: a comprehensive survey of snailfish specific genes.</title>
        <authorList>
            <person name="Kim W."/>
            <person name="Song I."/>
            <person name="Jeong J.-H."/>
            <person name="Kim D."/>
            <person name="Kim S."/>
            <person name="Ryu S."/>
            <person name="Song J.Y."/>
            <person name="Lee S.K."/>
        </authorList>
    </citation>
    <scope>NUCLEOTIDE SEQUENCE [LARGE SCALE GENOMIC DNA]</scope>
    <source>
        <tissue evidence="2">Muscle</tissue>
    </source>
</reference>
<evidence type="ECO:0000313" key="2">
    <source>
        <dbReference type="EMBL" id="TNN78010.1"/>
    </source>
</evidence>
<feature type="compositionally biased region" description="Basic and acidic residues" evidence="1">
    <location>
        <begin position="144"/>
        <end position="157"/>
    </location>
</feature>
<sequence>MEGGKEVREKNLDKLMRPLTDVVVLLSDVELVAQREGAVALELLRELDGRVGRVGPVALPPLEAQLRVAVPVAAVADHVEDVLLAGAHHALAVVVVRAVDVQLDHHSFPPSYVTPGSSKLGGGVAGRFAGNDFDTSTDPPEGWSDGRTERKMGRFIG</sequence>
<organism evidence="2 3">
    <name type="scientific">Liparis tanakae</name>
    <name type="common">Tanaka's snailfish</name>
    <dbReference type="NCBI Taxonomy" id="230148"/>
    <lineage>
        <taxon>Eukaryota</taxon>
        <taxon>Metazoa</taxon>
        <taxon>Chordata</taxon>
        <taxon>Craniata</taxon>
        <taxon>Vertebrata</taxon>
        <taxon>Euteleostomi</taxon>
        <taxon>Actinopterygii</taxon>
        <taxon>Neopterygii</taxon>
        <taxon>Teleostei</taxon>
        <taxon>Neoteleostei</taxon>
        <taxon>Acanthomorphata</taxon>
        <taxon>Eupercaria</taxon>
        <taxon>Perciformes</taxon>
        <taxon>Cottioidei</taxon>
        <taxon>Cottales</taxon>
        <taxon>Liparidae</taxon>
        <taxon>Liparis</taxon>
    </lineage>
</organism>
<evidence type="ECO:0000256" key="1">
    <source>
        <dbReference type="SAM" id="MobiDB-lite"/>
    </source>
</evidence>
<feature type="region of interest" description="Disordered" evidence="1">
    <location>
        <begin position="130"/>
        <end position="157"/>
    </location>
</feature>
<name>A0A4Z2IJ18_9TELE</name>
<protein>
    <submittedName>
        <fullName evidence="2">Uncharacterized protein</fullName>
    </submittedName>
</protein>